<protein>
    <submittedName>
        <fullName evidence="2">Uncharacterized protein</fullName>
    </submittedName>
</protein>
<dbReference type="Proteomes" id="UP001634394">
    <property type="component" value="Unassembled WGS sequence"/>
</dbReference>
<dbReference type="AlphaFoldDB" id="A0ABD3UGA1"/>
<evidence type="ECO:0000313" key="3">
    <source>
        <dbReference type="Proteomes" id="UP001634394"/>
    </source>
</evidence>
<keyword evidence="1" id="KW-1133">Transmembrane helix</keyword>
<feature type="non-terminal residue" evidence="2">
    <location>
        <position position="196"/>
    </location>
</feature>
<accession>A0ABD3UGA1</accession>
<gene>
    <name evidence="2" type="ORF">ACJMK2_019400</name>
</gene>
<evidence type="ECO:0000256" key="1">
    <source>
        <dbReference type="SAM" id="Phobius"/>
    </source>
</evidence>
<dbReference type="EMBL" id="JBJQND010000016">
    <property type="protein sequence ID" value="KAL3848549.1"/>
    <property type="molecule type" value="Genomic_DNA"/>
</dbReference>
<evidence type="ECO:0000313" key="2">
    <source>
        <dbReference type="EMBL" id="KAL3848549.1"/>
    </source>
</evidence>
<organism evidence="2 3">
    <name type="scientific">Sinanodonta woodiana</name>
    <name type="common">Chinese pond mussel</name>
    <name type="synonym">Anodonta woodiana</name>
    <dbReference type="NCBI Taxonomy" id="1069815"/>
    <lineage>
        <taxon>Eukaryota</taxon>
        <taxon>Metazoa</taxon>
        <taxon>Spiralia</taxon>
        <taxon>Lophotrochozoa</taxon>
        <taxon>Mollusca</taxon>
        <taxon>Bivalvia</taxon>
        <taxon>Autobranchia</taxon>
        <taxon>Heteroconchia</taxon>
        <taxon>Palaeoheterodonta</taxon>
        <taxon>Unionida</taxon>
        <taxon>Unionoidea</taxon>
        <taxon>Unionidae</taxon>
        <taxon>Unioninae</taxon>
        <taxon>Sinanodonta</taxon>
    </lineage>
</organism>
<keyword evidence="1" id="KW-0472">Membrane</keyword>
<proteinExistence type="predicted"/>
<comment type="caution">
    <text evidence="2">The sequence shown here is derived from an EMBL/GenBank/DDBJ whole genome shotgun (WGS) entry which is preliminary data.</text>
</comment>
<feature type="transmembrane region" description="Helical" evidence="1">
    <location>
        <begin position="154"/>
        <end position="177"/>
    </location>
</feature>
<reference evidence="2 3" key="1">
    <citation type="submission" date="2024-11" db="EMBL/GenBank/DDBJ databases">
        <title>Chromosome-level genome assembly of the freshwater bivalve Anodonta woodiana.</title>
        <authorList>
            <person name="Chen X."/>
        </authorList>
    </citation>
    <scope>NUCLEOTIDE SEQUENCE [LARGE SCALE GENOMIC DNA]</scope>
    <source>
        <strain evidence="2">MN2024</strain>
        <tissue evidence="2">Gills</tissue>
    </source>
</reference>
<feature type="non-terminal residue" evidence="2">
    <location>
        <position position="1"/>
    </location>
</feature>
<keyword evidence="1" id="KW-0812">Transmembrane</keyword>
<name>A0ABD3UGA1_SINWO</name>
<keyword evidence="3" id="KW-1185">Reference proteome</keyword>
<sequence>LTLKNISTQIIACEDEAVHLKWEYELNPNEYIDAKTCSQPNPKLSLNLTVLKPPLTGCCKPTIQRLENGTGLRADLDSQACGTGPFQLKWNNASRTMSDGDVLIFLASHLTGRFTVCVTGLSIDKCFKGKRESLCQDENIEETSKLPQGTEQNIPLVAGLSVVGTIIALTVVLVIIIKLNWSRLQKYRSSNKNWKT</sequence>